<dbReference type="OrthoDB" id="2395687at2759"/>
<dbReference type="PANTHER" id="PTHR35385">
    <property type="entry name" value="PROTEIN B, PUTATIVE-RELATED-RELATED"/>
    <property type="match status" value="1"/>
</dbReference>
<organism evidence="1 2">
    <name type="scientific">Acaulospora morrowiae</name>
    <dbReference type="NCBI Taxonomy" id="94023"/>
    <lineage>
        <taxon>Eukaryota</taxon>
        <taxon>Fungi</taxon>
        <taxon>Fungi incertae sedis</taxon>
        <taxon>Mucoromycota</taxon>
        <taxon>Glomeromycotina</taxon>
        <taxon>Glomeromycetes</taxon>
        <taxon>Diversisporales</taxon>
        <taxon>Acaulosporaceae</taxon>
        <taxon>Acaulospora</taxon>
    </lineage>
</organism>
<dbReference type="PANTHER" id="PTHR35385:SF2">
    <property type="entry name" value="PROTEIN B, PUTATIVE-RELATED"/>
    <property type="match status" value="1"/>
</dbReference>
<feature type="non-terminal residue" evidence="1">
    <location>
        <position position="1"/>
    </location>
</feature>
<dbReference type="EMBL" id="CAJVPV010042400">
    <property type="protein sequence ID" value="CAG8763923.1"/>
    <property type="molecule type" value="Genomic_DNA"/>
</dbReference>
<sequence>IFTWNSLPESLKSILPQYYTYLIKNFNEFSLFRTVENFEIPQFELHGFVDFDNKEKAHEWFLAFESHSKTTMPQTKGYTIKGKKVLFREKRHCIHSNEVKKKQGNRETKHPHSSRARNINCNASIHLRLEKWRLDLSHPLEINIKFIHNHIIDSAESLSFRHVKEEVRNKFLELFKDGHSPISALYSHEDNLYLLATNDQELLELLADRANNPDYNYIYKLFQQYRETTFGNYNGKGMFDHLTEMIDNYNNSGNGKAILQKYDTYTGEAFILCIVTGLMCRVHEKIPQTGELCYMDASASFEPLNTSITLLYTSCMIGALPLGLFITSDECEITLEKA</sequence>
<evidence type="ECO:0000313" key="1">
    <source>
        <dbReference type="EMBL" id="CAG8763923.1"/>
    </source>
</evidence>
<dbReference type="AlphaFoldDB" id="A0A9N9J5M2"/>
<accession>A0A9N9J5M2</accession>
<reference evidence="1" key="1">
    <citation type="submission" date="2021-06" db="EMBL/GenBank/DDBJ databases">
        <authorList>
            <person name="Kallberg Y."/>
            <person name="Tangrot J."/>
            <person name="Rosling A."/>
        </authorList>
    </citation>
    <scope>NUCLEOTIDE SEQUENCE</scope>
    <source>
        <strain evidence="1">CL551</strain>
    </source>
</reference>
<gene>
    <name evidence="1" type="ORF">AMORRO_LOCUS16128</name>
</gene>
<comment type="caution">
    <text evidence="1">The sequence shown here is derived from an EMBL/GenBank/DDBJ whole genome shotgun (WGS) entry which is preliminary data.</text>
</comment>
<protein>
    <submittedName>
        <fullName evidence="1">5969_t:CDS:1</fullName>
    </submittedName>
</protein>
<feature type="non-terminal residue" evidence="1">
    <location>
        <position position="338"/>
    </location>
</feature>
<keyword evidence="2" id="KW-1185">Reference proteome</keyword>
<proteinExistence type="predicted"/>
<evidence type="ECO:0000313" key="2">
    <source>
        <dbReference type="Proteomes" id="UP000789342"/>
    </source>
</evidence>
<name>A0A9N9J5M2_9GLOM</name>
<dbReference type="Proteomes" id="UP000789342">
    <property type="component" value="Unassembled WGS sequence"/>
</dbReference>